<keyword evidence="4" id="KW-1185">Reference proteome</keyword>
<feature type="domain" description="Kazal-like" evidence="2">
    <location>
        <begin position="260"/>
        <end position="313"/>
    </location>
</feature>
<dbReference type="GO" id="GO:0004867">
    <property type="term" value="F:serine-type endopeptidase inhibitor activity"/>
    <property type="evidence" value="ECO:0007669"/>
    <property type="project" value="InterPro"/>
</dbReference>
<gene>
    <name evidence="3" type="ORF">OBRU01_21500</name>
</gene>
<sequence length="548" mass="57950">MSDDLVVQGCIASCPVTTEHNPVCGTNDVTYTNIGRLDCARDCGVDVQIKRRSPCSKLPPSPSPDNGDNNGGNNNGGNNNGGNNNGGNNSGGERFQACIRNCSTTLEYNPVCGSDNLTYPNIGRLECARYCGLDVKLTRKTACSVPPTPDFTSVIQACITTCSVTPEYNPVCGTDNVTYPNPGRLECARNCDVHIRRKFSCSVPPGPDNPDLSETPSGNGNSNGNGNGNGNVNGKGNGNGNGNGHANGNGKGNGTGTPSMTEIIACMQLCPMTPEINPVCGTDSVTYSNPGKLLCTQFCGLDVRVRKFGPCLGKPIPNPQPCVCPTLPPPTEVPTNPTTIQDCINKCPVSQEMKPVCGTDGVTYNNLISLQCRMKCGVDVSVVKLSACQQVSTNQPTAETPPVWSNTDRPTQPTVATPSPSPGNHIQTCMKHCLTTEVYKPVCGTNGETYANLQKLQCAKRCGINVDLKSESACSTSPVIDGNKDENTTADNNGLDFTIPPDFLASIFNTPAPATQPTKPDDADDSYDVDQRFQDKTTIKYDAVNQTT</sequence>
<feature type="compositionally biased region" description="Gly residues" evidence="1">
    <location>
        <begin position="221"/>
        <end position="254"/>
    </location>
</feature>
<dbReference type="Proteomes" id="UP000037510">
    <property type="component" value="Unassembled WGS sequence"/>
</dbReference>
<feature type="domain" description="Kazal-like" evidence="2">
    <location>
        <begin position="4"/>
        <end position="57"/>
    </location>
</feature>
<feature type="region of interest" description="Disordered" evidence="1">
    <location>
        <begin position="53"/>
        <end position="86"/>
    </location>
</feature>
<feature type="region of interest" description="Disordered" evidence="1">
    <location>
        <begin position="508"/>
        <end position="530"/>
    </location>
</feature>
<dbReference type="PANTHER" id="PTHR21179:SF1">
    <property type="entry name" value="KAZ1-TYPE SERINE PROTEASE INHIBITOR-LIKE PROTEIN TYPE EPSILON-RELATED"/>
    <property type="match status" value="1"/>
</dbReference>
<comment type="caution">
    <text evidence="3">The sequence shown here is derived from an EMBL/GenBank/DDBJ whole genome shotgun (WGS) entry which is preliminary data.</text>
</comment>
<feature type="compositionally biased region" description="Polar residues" evidence="1">
    <location>
        <begin position="508"/>
        <end position="518"/>
    </location>
</feature>
<protein>
    <submittedName>
        <fullName evidence="3">Agrin</fullName>
    </submittedName>
</protein>
<feature type="compositionally biased region" description="Gly residues" evidence="1">
    <location>
        <begin position="69"/>
        <end position="86"/>
    </location>
</feature>
<dbReference type="InterPro" id="IPR036058">
    <property type="entry name" value="Kazal_dom_sf"/>
</dbReference>
<evidence type="ECO:0000259" key="2">
    <source>
        <dbReference type="PROSITE" id="PS51465"/>
    </source>
</evidence>
<dbReference type="PANTHER" id="PTHR21179">
    <property type="entry name" value="SERINE-TYPE ENDOPEPTIDASE INHIBITOR"/>
    <property type="match status" value="1"/>
</dbReference>
<dbReference type="STRING" id="104452.A0A0L7KSI7"/>
<dbReference type="CDD" id="cd00104">
    <property type="entry name" value="KAZAL_FS"/>
    <property type="match status" value="3"/>
</dbReference>
<evidence type="ECO:0000313" key="3">
    <source>
        <dbReference type="EMBL" id="KOB66223.1"/>
    </source>
</evidence>
<dbReference type="Gene3D" id="3.30.60.30">
    <property type="match status" value="6"/>
</dbReference>
<dbReference type="PROSITE" id="PS51465">
    <property type="entry name" value="KAZAL_2"/>
    <property type="match status" value="6"/>
</dbReference>
<dbReference type="SUPFAM" id="SSF100895">
    <property type="entry name" value="Kazal-type serine protease inhibitors"/>
    <property type="match status" value="6"/>
</dbReference>
<reference evidence="3 4" key="1">
    <citation type="journal article" date="2015" name="Genome Biol. Evol.">
        <title>The genome of winter moth (Operophtera brumata) provides a genomic perspective on sexual dimorphism and phenology.</title>
        <authorList>
            <person name="Derks M.F."/>
            <person name="Smit S."/>
            <person name="Salis L."/>
            <person name="Schijlen E."/>
            <person name="Bossers A."/>
            <person name="Mateman C."/>
            <person name="Pijl A.S."/>
            <person name="de Ridder D."/>
            <person name="Groenen M.A."/>
            <person name="Visser M.E."/>
            <person name="Megens H.J."/>
        </authorList>
    </citation>
    <scope>NUCLEOTIDE SEQUENCE [LARGE SCALE GENOMIC DNA]</scope>
    <source>
        <strain evidence="3">WM2013NL</strain>
        <tissue evidence="3">Head and thorax</tissue>
    </source>
</reference>
<feature type="region of interest" description="Disordered" evidence="1">
    <location>
        <begin position="202"/>
        <end position="254"/>
    </location>
</feature>
<dbReference type="Pfam" id="PF07648">
    <property type="entry name" value="Kazal_2"/>
    <property type="match status" value="4"/>
</dbReference>
<dbReference type="InterPro" id="IPR039932">
    <property type="entry name" value="Spink4-like"/>
</dbReference>
<feature type="domain" description="Kazal-like" evidence="2">
    <location>
        <begin position="337"/>
        <end position="390"/>
    </location>
</feature>
<dbReference type="InterPro" id="IPR002350">
    <property type="entry name" value="Kazal_dom"/>
</dbReference>
<feature type="region of interest" description="Disordered" evidence="1">
    <location>
        <begin position="395"/>
        <end position="423"/>
    </location>
</feature>
<organism evidence="3 4">
    <name type="scientific">Operophtera brumata</name>
    <name type="common">Winter moth</name>
    <name type="synonym">Phalaena brumata</name>
    <dbReference type="NCBI Taxonomy" id="104452"/>
    <lineage>
        <taxon>Eukaryota</taxon>
        <taxon>Metazoa</taxon>
        <taxon>Ecdysozoa</taxon>
        <taxon>Arthropoda</taxon>
        <taxon>Hexapoda</taxon>
        <taxon>Insecta</taxon>
        <taxon>Pterygota</taxon>
        <taxon>Neoptera</taxon>
        <taxon>Endopterygota</taxon>
        <taxon>Lepidoptera</taxon>
        <taxon>Glossata</taxon>
        <taxon>Ditrysia</taxon>
        <taxon>Geometroidea</taxon>
        <taxon>Geometridae</taxon>
        <taxon>Larentiinae</taxon>
        <taxon>Operophtera</taxon>
    </lineage>
</organism>
<accession>A0A0L7KSI7</accession>
<dbReference type="SMART" id="SM00280">
    <property type="entry name" value="KAZAL"/>
    <property type="match status" value="6"/>
</dbReference>
<feature type="domain" description="Kazal-like" evidence="2">
    <location>
        <begin position="92"/>
        <end position="145"/>
    </location>
</feature>
<evidence type="ECO:0000256" key="1">
    <source>
        <dbReference type="SAM" id="MobiDB-lite"/>
    </source>
</evidence>
<feature type="domain" description="Kazal-like" evidence="2">
    <location>
        <begin position="152"/>
        <end position="203"/>
    </location>
</feature>
<feature type="domain" description="Kazal-like" evidence="2">
    <location>
        <begin position="423"/>
        <end position="476"/>
    </location>
</feature>
<dbReference type="Pfam" id="PF00050">
    <property type="entry name" value="Kazal_1"/>
    <property type="match status" value="2"/>
</dbReference>
<name>A0A0L7KSI7_OPEBR</name>
<dbReference type="EMBL" id="JTDY01006172">
    <property type="protein sequence ID" value="KOB66223.1"/>
    <property type="molecule type" value="Genomic_DNA"/>
</dbReference>
<evidence type="ECO:0000313" key="4">
    <source>
        <dbReference type="Proteomes" id="UP000037510"/>
    </source>
</evidence>
<dbReference type="AlphaFoldDB" id="A0A0L7KSI7"/>
<proteinExistence type="predicted"/>